<dbReference type="RefSeq" id="WP_200293883.1">
    <property type="nucleotide sequence ID" value="NZ_CP067013.1"/>
</dbReference>
<protein>
    <submittedName>
        <fullName evidence="1">Uncharacterized protein</fullName>
    </submittedName>
</protein>
<sequence length="95" mass="10534">MDEPIHKAKRNPAWTRDELILALDLYLKNRYSSASKRQLEVQALSKLLGNVGEALGLKKGGSFRNENSVAVAGAECNTVIELKPEHHAALPWHFA</sequence>
<organism evidence="1 2">
    <name type="scientific">Stutzerimonas balearica</name>
    <dbReference type="NCBI Taxonomy" id="74829"/>
    <lineage>
        <taxon>Bacteria</taxon>
        <taxon>Pseudomonadati</taxon>
        <taxon>Pseudomonadota</taxon>
        <taxon>Gammaproteobacteria</taxon>
        <taxon>Pseudomonadales</taxon>
        <taxon>Pseudomonadaceae</taxon>
        <taxon>Stutzerimonas</taxon>
    </lineage>
</organism>
<gene>
    <name evidence="1" type="ORF">I6H70_09835</name>
</gene>
<name>A0A9X7V5U3_9GAMM</name>
<evidence type="ECO:0000313" key="2">
    <source>
        <dbReference type="Proteomes" id="UP000595933"/>
    </source>
</evidence>
<proteinExistence type="predicted"/>
<reference evidence="1 2" key="1">
    <citation type="submission" date="2020-12" db="EMBL/GenBank/DDBJ databases">
        <title>FDA dAtabase for Regulatory Grade micrObial Sequences (FDA-ARGOS): Supporting development and validation of Infectious Disease Dx tests.</title>
        <authorList>
            <person name="Sproer C."/>
            <person name="Gronow S."/>
            <person name="Severitt S."/>
            <person name="Schroder I."/>
            <person name="Tallon L."/>
            <person name="Sadzewicz L."/>
            <person name="Zhao X."/>
            <person name="Boylan J."/>
            <person name="Ott S."/>
            <person name="Bowen H."/>
            <person name="Vavikolanu K."/>
            <person name="Mehta A."/>
            <person name="Aluvathingal J."/>
            <person name="Nadendla S."/>
            <person name="Lowell S."/>
            <person name="Myers T."/>
            <person name="Yan Y."/>
            <person name="Sichtig H."/>
        </authorList>
    </citation>
    <scope>NUCLEOTIDE SEQUENCE [LARGE SCALE GENOMIC DNA]</scope>
    <source>
        <strain evidence="1 2">FDAARGOS_1013</strain>
    </source>
</reference>
<dbReference type="AlphaFoldDB" id="A0A9X7V5U3"/>
<evidence type="ECO:0000313" key="1">
    <source>
        <dbReference type="EMBL" id="QQN52676.1"/>
    </source>
</evidence>
<accession>A0A9X7V5U3</accession>
<dbReference type="Proteomes" id="UP000595933">
    <property type="component" value="Chromosome"/>
</dbReference>
<dbReference type="EMBL" id="CP067013">
    <property type="protein sequence ID" value="QQN52676.1"/>
    <property type="molecule type" value="Genomic_DNA"/>
</dbReference>